<dbReference type="HOGENOM" id="CLU_029563_0_0_1"/>
<dbReference type="EMBL" id="HE576754">
    <property type="protein sequence ID" value="CCC69585.1"/>
    <property type="molecule type" value="Genomic_DNA"/>
</dbReference>
<evidence type="ECO:0000313" key="1">
    <source>
        <dbReference type="EMBL" id="CCC69585.1"/>
    </source>
</evidence>
<keyword evidence="2" id="KW-1185">Reference proteome</keyword>
<reference evidence="1 2" key="1">
    <citation type="journal article" date="2011" name="Proc. Natl. Acad. Sci. U.S.A.">
        <title>Evolutionary erosion of yeast sex chromosomes by mating-type switching accidents.</title>
        <authorList>
            <person name="Gordon J.L."/>
            <person name="Armisen D."/>
            <person name="Proux-Wera E."/>
            <person name="Oheigeartaigh S.S."/>
            <person name="Byrne K.P."/>
            <person name="Wolfe K.H."/>
        </authorList>
    </citation>
    <scope>NUCLEOTIDE SEQUENCE [LARGE SCALE GENOMIC DNA]</scope>
    <source>
        <strain evidence="2">ATCC 76901 / BCRC 22586 / CBS 4309 / NBRC 1992 / NRRL Y-12630</strain>
    </source>
</reference>
<evidence type="ECO:0000313" key="2">
    <source>
        <dbReference type="Proteomes" id="UP000001640"/>
    </source>
</evidence>
<dbReference type="InParanoid" id="G0VDM3"/>
<dbReference type="RefSeq" id="XP_003675949.1">
    <property type="nucleotide sequence ID" value="XM_003675901.1"/>
</dbReference>
<dbReference type="eggNOG" id="ENOG502RYC2">
    <property type="taxonomic scope" value="Eukaryota"/>
</dbReference>
<reference key="2">
    <citation type="submission" date="2011-08" db="EMBL/GenBank/DDBJ databases">
        <title>Genome sequence of Naumovozyma castellii.</title>
        <authorList>
            <person name="Gordon J.L."/>
            <person name="Armisen D."/>
            <person name="Proux-Wera E."/>
            <person name="OhEigeartaigh S.S."/>
            <person name="Byrne K.P."/>
            <person name="Wolfe K.H."/>
        </authorList>
    </citation>
    <scope>NUCLEOTIDE SEQUENCE</scope>
    <source>
        <strain>Type strain:CBS 4309</strain>
    </source>
</reference>
<accession>G0VDM3</accession>
<sequence length="620" mass="72032">MISKSSKNISPWLSLLFSSIRRQSLDKKLHFKDNIVKLRDLSLKTCTDTLAKEPDLNKVPIYAARNIYSIQLPLLQKMLLTDIILSSKKPASALEFVRVDKMSKTMKNRNIPNWELIAPLFMNPVSPTYREYKEDGDEGSTRYGGISFRLKQTIKLDGKGSKPISLHKVIWPDVIYSYCCRGIGVTEAKFNELDGFVKFINPSNGNRLPIFQVSFVPEGYDAVGLFPQFVEEHLKVFNETDQYKALILSEECLFKDARRIKDLINGEYPSNDRKHTFDDDTPEFNGDVLTLKELYERTVSHKTLWSRRDAMDRRCPADIIRCVLLSNNATVSGIRSEYFKYHVLFNVYIHTLKLTGRLTMDLDGKLWLGRMDWKSWDLHIWKQYLELNKREGPSTIEGVIESKQIFDNFIKELYYYQCITTSEMISKREQFFESSRSILTSLILLNILQHSKWVHLLYPGLSLFMKMNLPPVMDAILDNSLRFPEGVAQEKLFSEGAKLYKIIGTMQSLENECYQNDFSTIRPIKIKDSTALKNWKMIIMTRVRLPKDITEVIKFNTRIYTQFVNTPEEVSQNAFTICVGKQMIDPDTFVYLFRLDSPEDLPSPPRKLIKDTITHLQRTI</sequence>
<dbReference type="OrthoDB" id="4069973at2759"/>
<dbReference type="Proteomes" id="UP000001640">
    <property type="component" value="Chromosome 3"/>
</dbReference>
<proteinExistence type="predicted"/>
<dbReference type="FunCoup" id="G0VDM3">
    <property type="interactions" value="86"/>
</dbReference>
<protein>
    <submittedName>
        <fullName evidence="1">Uncharacterized protein</fullName>
    </submittedName>
</protein>
<gene>
    <name evidence="1" type="primary">NCAS0C05950</name>
    <name evidence="1" type="ordered locus">NCAS_0C05950</name>
</gene>
<organism evidence="1 2">
    <name type="scientific">Naumovozyma castellii</name>
    <name type="common">Yeast</name>
    <name type="synonym">Saccharomyces castellii</name>
    <dbReference type="NCBI Taxonomy" id="27288"/>
    <lineage>
        <taxon>Eukaryota</taxon>
        <taxon>Fungi</taxon>
        <taxon>Dikarya</taxon>
        <taxon>Ascomycota</taxon>
        <taxon>Saccharomycotina</taxon>
        <taxon>Saccharomycetes</taxon>
        <taxon>Saccharomycetales</taxon>
        <taxon>Saccharomycetaceae</taxon>
        <taxon>Naumovozyma</taxon>
    </lineage>
</organism>
<dbReference type="OMA" id="SHKTLWS"/>
<dbReference type="KEGG" id="ncs:NCAS_0C05950"/>
<dbReference type="GeneID" id="96903166"/>
<name>G0VDM3_NAUCA</name>
<dbReference type="AlphaFoldDB" id="G0VDM3"/>